<evidence type="ECO:0000256" key="1">
    <source>
        <dbReference type="SAM" id="MobiDB-lite"/>
    </source>
</evidence>
<dbReference type="Proteomes" id="UP001162164">
    <property type="component" value="Unassembled WGS sequence"/>
</dbReference>
<evidence type="ECO:0000313" key="3">
    <source>
        <dbReference type="Proteomes" id="UP001162164"/>
    </source>
</evidence>
<feature type="compositionally biased region" description="Polar residues" evidence="1">
    <location>
        <begin position="1"/>
        <end position="13"/>
    </location>
</feature>
<dbReference type="EMBL" id="JAPWTJ010000807">
    <property type="protein sequence ID" value="KAJ8975531.1"/>
    <property type="molecule type" value="Genomic_DNA"/>
</dbReference>
<feature type="compositionally biased region" description="Basic and acidic residues" evidence="1">
    <location>
        <begin position="28"/>
        <end position="103"/>
    </location>
</feature>
<feature type="compositionally biased region" description="Basic and acidic residues" evidence="1">
    <location>
        <begin position="113"/>
        <end position="134"/>
    </location>
</feature>
<evidence type="ECO:0000313" key="2">
    <source>
        <dbReference type="EMBL" id="KAJ8975531.1"/>
    </source>
</evidence>
<name>A0ABQ9JBG4_9CUCU</name>
<feature type="region of interest" description="Disordered" evidence="1">
    <location>
        <begin position="1"/>
        <end position="138"/>
    </location>
</feature>
<organism evidence="2 3">
    <name type="scientific">Molorchus minor</name>
    <dbReference type="NCBI Taxonomy" id="1323400"/>
    <lineage>
        <taxon>Eukaryota</taxon>
        <taxon>Metazoa</taxon>
        <taxon>Ecdysozoa</taxon>
        <taxon>Arthropoda</taxon>
        <taxon>Hexapoda</taxon>
        <taxon>Insecta</taxon>
        <taxon>Pterygota</taxon>
        <taxon>Neoptera</taxon>
        <taxon>Endopterygota</taxon>
        <taxon>Coleoptera</taxon>
        <taxon>Polyphaga</taxon>
        <taxon>Cucujiformia</taxon>
        <taxon>Chrysomeloidea</taxon>
        <taxon>Cerambycidae</taxon>
        <taxon>Lamiinae</taxon>
        <taxon>Monochamini</taxon>
        <taxon>Molorchus</taxon>
    </lineage>
</organism>
<feature type="compositionally biased region" description="Basic residues" evidence="1">
    <location>
        <begin position="329"/>
        <end position="340"/>
    </location>
</feature>
<comment type="caution">
    <text evidence="2">The sequence shown here is derived from an EMBL/GenBank/DDBJ whole genome shotgun (WGS) entry which is preliminary data.</text>
</comment>
<feature type="region of interest" description="Disordered" evidence="1">
    <location>
        <begin position="272"/>
        <end position="392"/>
    </location>
</feature>
<feature type="compositionally biased region" description="Acidic residues" evidence="1">
    <location>
        <begin position="359"/>
        <end position="376"/>
    </location>
</feature>
<gene>
    <name evidence="2" type="ORF">NQ317_003872</name>
</gene>
<evidence type="ECO:0008006" key="4">
    <source>
        <dbReference type="Google" id="ProtNLM"/>
    </source>
</evidence>
<proteinExistence type="predicted"/>
<accession>A0ABQ9JBG4</accession>
<reference evidence="2" key="1">
    <citation type="journal article" date="2023" name="Insect Mol. Biol.">
        <title>Genome sequencing provides insights into the evolution of gene families encoding plant cell wall-degrading enzymes in longhorned beetles.</title>
        <authorList>
            <person name="Shin N.R."/>
            <person name="Okamura Y."/>
            <person name="Kirsch R."/>
            <person name="Pauchet Y."/>
        </authorList>
    </citation>
    <scope>NUCLEOTIDE SEQUENCE</scope>
    <source>
        <strain evidence="2">MMC_N1</strain>
    </source>
</reference>
<protein>
    <recommendedName>
        <fullName evidence="4">SAP domain-containing protein</fullName>
    </recommendedName>
</protein>
<keyword evidence="3" id="KW-1185">Reference proteome</keyword>
<sequence length="392" mass="44008">MSSEGDSSKSVLSEPNEKSGNDNTDSSQDSHDVGDTKVDKIVTENDAEKKDDDLPSKEEVEAEDKLSEAKVETDDKTDNDKSQSETEEVESPKEKKGKDVKSEESEEDEKEDDSDKKNEKKDVPLLDQPLEKTGKRERKKCATQNLILRESGTPLGDIPRVDASISRFKNDDLKFSIHKYELKHLKSICEMLDLQKNGTKDDITERIIDFLLEPKDSGKAGGRPKDQRLLKLIIEDIPHMMITLVMKNMPLEQDGIKVFTLFSYECKRKSLKDESSSDDEFQPNQSDGSDEGPRSNKRKRRSQKKESSEEEISEVSRGSSDESDTNNKARAKSTPGKRGRPPVSTKKIPARGKKAKDSSEEDDSDLKDDGSSSEDEPLSKKSKKLTTTNGRF</sequence>